<dbReference type="Proteomes" id="UP000706891">
    <property type="component" value="Unassembled WGS sequence"/>
</dbReference>
<proteinExistence type="predicted"/>
<evidence type="ECO:0000313" key="2">
    <source>
        <dbReference type="EMBL" id="MBM6674636.1"/>
    </source>
</evidence>
<name>A0A939B8B0_9BACT</name>
<evidence type="ECO:0000313" key="3">
    <source>
        <dbReference type="Proteomes" id="UP000706891"/>
    </source>
</evidence>
<comment type="caution">
    <text evidence="2">The sequence shown here is derived from an EMBL/GenBank/DDBJ whole genome shotgun (WGS) entry which is preliminary data.</text>
</comment>
<reference evidence="2" key="2">
    <citation type="journal article" date="2021" name="Sci. Rep.">
        <title>The distribution of antibiotic resistance genes in chicken gut microbiota commensals.</title>
        <authorList>
            <person name="Juricova H."/>
            <person name="Matiasovicova J."/>
            <person name="Kubasova T."/>
            <person name="Cejkova D."/>
            <person name="Rychlik I."/>
        </authorList>
    </citation>
    <scope>NUCLEOTIDE SEQUENCE</scope>
    <source>
        <strain evidence="2">An824</strain>
    </source>
</reference>
<dbReference type="PROSITE" id="PS51257">
    <property type="entry name" value="PROKAR_LIPOPROTEIN"/>
    <property type="match status" value="1"/>
</dbReference>
<keyword evidence="1" id="KW-0732">Signal</keyword>
<sequence>MKRFNKLFIILLCCVGAMSITSCINSDDDGGIDPETYRAYLTQMAGPYNGFSSDWRYQNKIYFYNDTITDKNNPYKTDSVENISGTVRTDSTFTIYNVPGRVLAKAIPDSHKSLKEAIEAAPAQTIDGSFLLYNISSIVSFFAYPQSVVYDELTYDGETHKDVTIAFWGPTGGQYGFINSHKIMQLSLVPAAIYEGKDNTVTKLVDICSNSNMTEIQNASLTVQIAD</sequence>
<reference evidence="2" key="1">
    <citation type="submission" date="2020-08" db="EMBL/GenBank/DDBJ databases">
        <authorList>
            <person name="Cejkova D."/>
            <person name="Kubasova T."/>
            <person name="Jahodarova E."/>
            <person name="Rychlik I."/>
        </authorList>
    </citation>
    <scope>NUCLEOTIDE SEQUENCE</scope>
    <source>
        <strain evidence="2">An824</strain>
    </source>
</reference>
<keyword evidence="3" id="KW-1185">Reference proteome</keyword>
<feature type="chain" id="PRO_5036991954" evidence="1">
    <location>
        <begin position="27"/>
        <end position="227"/>
    </location>
</feature>
<dbReference type="Pfam" id="PF16128">
    <property type="entry name" value="DUF4840"/>
    <property type="match status" value="1"/>
</dbReference>
<gene>
    <name evidence="2" type="ORF">H6A34_12215</name>
</gene>
<dbReference type="InterPro" id="IPR032293">
    <property type="entry name" value="DUF4840"/>
</dbReference>
<feature type="signal peptide" evidence="1">
    <location>
        <begin position="1"/>
        <end position="26"/>
    </location>
</feature>
<protein>
    <submittedName>
        <fullName evidence="2">DUF4840 domain-containing protein</fullName>
    </submittedName>
</protein>
<accession>A0A939B8B0</accession>
<dbReference type="EMBL" id="JACJJG010000105">
    <property type="protein sequence ID" value="MBM6674636.1"/>
    <property type="molecule type" value="Genomic_DNA"/>
</dbReference>
<dbReference type="AlphaFoldDB" id="A0A939B8B0"/>
<dbReference type="RefSeq" id="WP_205105747.1">
    <property type="nucleotide sequence ID" value="NZ_JACJJG010000105.1"/>
</dbReference>
<organism evidence="2 3">
    <name type="scientific">Marseilla massiliensis</name>
    <dbReference type="NCBI Taxonomy" id="1841864"/>
    <lineage>
        <taxon>Bacteria</taxon>
        <taxon>Pseudomonadati</taxon>
        <taxon>Bacteroidota</taxon>
        <taxon>Bacteroidia</taxon>
        <taxon>Bacteroidales</taxon>
        <taxon>Prevotellaceae</taxon>
        <taxon>Marseilla</taxon>
    </lineage>
</organism>
<evidence type="ECO:0000256" key="1">
    <source>
        <dbReference type="SAM" id="SignalP"/>
    </source>
</evidence>